<dbReference type="OrthoDB" id="5291921at2"/>
<evidence type="ECO:0000313" key="2">
    <source>
        <dbReference type="EMBL" id="SPH23763.1"/>
    </source>
</evidence>
<keyword evidence="1" id="KW-1133">Transmembrane helix</keyword>
<protein>
    <submittedName>
        <fullName evidence="2">Inner membrane protein YebS</fullName>
    </submittedName>
</protein>
<gene>
    <name evidence="2" type="primary">yebS</name>
    <name evidence="2" type="ORF">DEA8626_02832</name>
</gene>
<dbReference type="Pfam" id="PF04403">
    <property type="entry name" value="PqiA"/>
    <property type="match status" value="1"/>
</dbReference>
<evidence type="ECO:0000256" key="1">
    <source>
        <dbReference type="SAM" id="Phobius"/>
    </source>
</evidence>
<reference evidence="2 3" key="1">
    <citation type="submission" date="2018-03" db="EMBL/GenBank/DDBJ databases">
        <authorList>
            <person name="Keele B.F."/>
        </authorList>
    </citation>
    <scope>NUCLEOTIDE SEQUENCE [LARGE SCALE GENOMIC DNA]</scope>
    <source>
        <strain evidence="2 3">CECT 8626</strain>
    </source>
</reference>
<feature type="transmembrane region" description="Helical" evidence="1">
    <location>
        <begin position="198"/>
        <end position="222"/>
    </location>
</feature>
<feature type="transmembrane region" description="Helical" evidence="1">
    <location>
        <begin position="74"/>
        <end position="94"/>
    </location>
</feature>
<accession>A0A2R8BKC5</accession>
<dbReference type="EMBL" id="OMOQ01000002">
    <property type="protein sequence ID" value="SPH23763.1"/>
    <property type="molecule type" value="Genomic_DNA"/>
</dbReference>
<feature type="transmembrane region" description="Helical" evidence="1">
    <location>
        <begin position="122"/>
        <end position="150"/>
    </location>
</feature>
<keyword evidence="1" id="KW-0472">Membrane</keyword>
<feature type="transmembrane region" description="Helical" evidence="1">
    <location>
        <begin position="171"/>
        <end position="192"/>
    </location>
</feature>
<evidence type="ECO:0000313" key="3">
    <source>
        <dbReference type="Proteomes" id="UP000244924"/>
    </source>
</evidence>
<sequence length="232" mass="24488">MYSTAEYSTSARGEAVTDSAEVGGTASLDGRGLIACPVCDVLHDEVPVSAGAKARCSRCGTVLYAPRRSAMTQIVMLAATAAILMIAAVFFPFLELDAGGLNQRSSVFDAVMAFSEGWMAPLSAAVAATVVLLPFARLCAIAYALGPMAIGWHPARYAEAAMRWAEAVRPWAMAEIFILGVAVALVKVAGLAKVTLGPAFWAFAALVLVTVLKDSVICKLSVWKTLEERRNT</sequence>
<keyword evidence="3" id="KW-1185">Reference proteome</keyword>
<dbReference type="InterPro" id="IPR007498">
    <property type="entry name" value="PqiA-like"/>
</dbReference>
<proteinExistence type="predicted"/>
<dbReference type="AlphaFoldDB" id="A0A2R8BKC5"/>
<dbReference type="Proteomes" id="UP000244924">
    <property type="component" value="Unassembled WGS sequence"/>
</dbReference>
<keyword evidence="1" id="KW-0812">Transmembrane</keyword>
<organism evidence="2 3">
    <name type="scientific">Albidovulum aquaemixtae</name>
    <dbReference type="NCBI Taxonomy" id="1542388"/>
    <lineage>
        <taxon>Bacteria</taxon>
        <taxon>Pseudomonadati</taxon>
        <taxon>Pseudomonadota</taxon>
        <taxon>Alphaproteobacteria</taxon>
        <taxon>Rhodobacterales</taxon>
        <taxon>Paracoccaceae</taxon>
        <taxon>Albidovulum</taxon>
    </lineage>
</organism>
<name>A0A2R8BKC5_9RHOB</name>